<dbReference type="PANTHER" id="PTHR36886:SF3">
    <property type="entry name" value="PROTEIN FRIGIDA-ESSENTIAL 1"/>
    <property type="match status" value="1"/>
</dbReference>
<feature type="compositionally biased region" description="Low complexity" evidence="1">
    <location>
        <begin position="143"/>
        <end position="158"/>
    </location>
</feature>
<reference evidence="2 3" key="1">
    <citation type="submission" date="2023-12" db="EMBL/GenBank/DDBJ databases">
        <title>A high-quality genome assembly for Dillenia turbinata (Dilleniales).</title>
        <authorList>
            <person name="Chanderbali A."/>
        </authorList>
    </citation>
    <scope>NUCLEOTIDE SEQUENCE [LARGE SCALE GENOMIC DNA]</scope>
    <source>
        <strain evidence="2">LSX21</strain>
        <tissue evidence="2">Leaf</tissue>
    </source>
</reference>
<feature type="region of interest" description="Disordered" evidence="1">
    <location>
        <begin position="134"/>
        <end position="161"/>
    </location>
</feature>
<feature type="region of interest" description="Disordered" evidence="1">
    <location>
        <begin position="60"/>
        <end position="79"/>
    </location>
</feature>
<proteinExistence type="predicted"/>
<comment type="caution">
    <text evidence="2">The sequence shown here is derived from an EMBL/GenBank/DDBJ whole genome shotgun (WGS) entry which is preliminary data.</text>
</comment>
<evidence type="ECO:0000313" key="3">
    <source>
        <dbReference type="Proteomes" id="UP001370490"/>
    </source>
</evidence>
<sequence length="615" mass="68755">MLGYIMLWGQDVISIVKSRSQDIFHEKSQVSSLSGCHGLRDSNGNFKPFVLPDEQIPGMKDGKYSTGQGAKHPKPNKDHSKALLCKSSFVEKENMMPHDTTNKEVTTEFQEKDGFSVQSKGYLTGTEMLDMQSARGLKRRIQRSPAARTSSSSSPSRADSSKQQKTCVAKCILLDRGQCFKGSSCTHLHAKDTQNIRNRRTKEDSAAANLETSYPFDEGLRGNSEISTLSNYFEPQTSSNASNSSFSSNYSSERSMPKEDRGSQRSLQFNGEQGHSDLQKGGPWVNFPIRDVRSEDHSKRWPLGSHGYYASPIVKDVSPICQKSFCPGHKLFSSGLGKLSSSFRNDRNFFFNVTNVGVLNTKQNPSLFNDQASSFVRSSPTITSPCHFPACAGTSLLFSSSFPSANHKFQEVFHHSGRYHSTRSVSSMQSSSLNPASESEASLGNYSIEQPIMPYHQKTAESSADEPKYKNIILEERSPFGPSHIDHDPRCQNDLMRHKREVNMARTKYLSRNADSMDDRDTHNEPEPHDQFRSALIVLVKEFLRPAWCEGKLGRDVYKSILRKSVDKVIGTQLPHQVPGTAVSIQQYLYTFRLKILKLVEEYTKLCTKSGAACG</sequence>
<name>A0AAN8ZG39_9MAGN</name>
<dbReference type="Proteomes" id="UP001370490">
    <property type="component" value="Unassembled WGS sequence"/>
</dbReference>
<feature type="compositionally biased region" description="Low complexity" evidence="1">
    <location>
        <begin position="238"/>
        <end position="254"/>
    </location>
</feature>
<evidence type="ECO:0008006" key="4">
    <source>
        <dbReference type="Google" id="ProtNLM"/>
    </source>
</evidence>
<feature type="region of interest" description="Disordered" evidence="1">
    <location>
        <begin position="196"/>
        <end position="221"/>
    </location>
</feature>
<keyword evidence="3" id="KW-1185">Reference proteome</keyword>
<dbReference type="AlphaFoldDB" id="A0AAN8ZG39"/>
<evidence type="ECO:0000256" key="1">
    <source>
        <dbReference type="SAM" id="MobiDB-lite"/>
    </source>
</evidence>
<dbReference type="PANTHER" id="PTHR36886">
    <property type="entry name" value="PROTEIN FRIGIDA-ESSENTIAL 1"/>
    <property type="match status" value="1"/>
</dbReference>
<evidence type="ECO:0000313" key="2">
    <source>
        <dbReference type="EMBL" id="KAK6932598.1"/>
    </source>
</evidence>
<organism evidence="2 3">
    <name type="scientific">Dillenia turbinata</name>
    <dbReference type="NCBI Taxonomy" id="194707"/>
    <lineage>
        <taxon>Eukaryota</taxon>
        <taxon>Viridiplantae</taxon>
        <taxon>Streptophyta</taxon>
        <taxon>Embryophyta</taxon>
        <taxon>Tracheophyta</taxon>
        <taxon>Spermatophyta</taxon>
        <taxon>Magnoliopsida</taxon>
        <taxon>eudicotyledons</taxon>
        <taxon>Gunneridae</taxon>
        <taxon>Pentapetalae</taxon>
        <taxon>Dilleniales</taxon>
        <taxon>Dilleniaceae</taxon>
        <taxon>Dillenia</taxon>
    </lineage>
</organism>
<accession>A0AAN8ZG39</accession>
<protein>
    <recommendedName>
        <fullName evidence="4">C3H1-type domain-containing protein</fullName>
    </recommendedName>
</protein>
<feature type="region of interest" description="Disordered" evidence="1">
    <location>
        <begin position="234"/>
        <end position="284"/>
    </location>
</feature>
<gene>
    <name evidence="2" type="ORF">RJ641_002222</name>
</gene>
<dbReference type="EMBL" id="JBAMMX010000010">
    <property type="protein sequence ID" value="KAK6932598.1"/>
    <property type="molecule type" value="Genomic_DNA"/>
</dbReference>
<feature type="compositionally biased region" description="Polar residues" evidence="1">
    <location>
        <begin position="264"/>
        <end position="273"/>
    </location>
</feature>
<dbReference type="InterPro" id="IPR052650">
    <property type="entry name" value="Zinc_finger_CCCH"/>
</dbReference>